<gene>
    <name evidence="1" type="ORF">CAUJ_LOCUS14928</name>
</gene>
<protein>
    <submittedName>
        <fullName evidence="1">Uncharacterized protein</fullName>
    </submittedName>
</protein>
<proteinExistence type="predicted"/>
<dbReference type="EMBL" id="CAJGYM010000150">
    <property type="protein sequence ID" value="CAD6199023.1"/>
    <property type="molecule type" value="Genomic_DNA"/>
</dbReference>
<accession>A0A8S1HT69</accession>
<keyword evidence="2" id="KW-1185">Reference proteome</keyword>
<dbReference type="AlphaFoldDB" id="A0A8S1HT69"/>
<organism evidence="1 2">
    <name type="scientific">Caenorhabditis auriculariae</name>
    <dbReference type="NCBI Taxonomy" id="2777116"/>
    <lineage>
        <taxon>Eukaryota</taxon>
        <taxon>Metazoa</taxon>
        <taxon>Ecdysozoa</taxon>
        <taxon>Nematoda</taxon>
        <taxon>Chromadorea</taxon>
        <taxon>Rhabditida</taxon>
        <taxon>Rhabditina</taxon>
        <taxon>Rhabditomorpha</taxon>
        <taxon>Rhabditoidea</taxon>
        <taxon>Rhabditidae</taxon>
        <taxon>Peloderinae</taxon>
        <taxon>Caenorhabditis</taxon>
    </lineage>
</organism>
<dbReference type="Proteomes" id="UP000835052">
    <property type="component" value="Unassembled WGS sequence"/>
</dbReference>
<evidence type="ECO:0000313" key="2">
    <source>
        <dbReference type="Proteomes" id="UP000835052"/>
    </source>
</evidence>
<name>A0A8S1HT69_9PELO</name>
<sequence length="307" mass="34493">MNAFALCKWSKGKTTSGRHSKRPAWSFFFTCEVPVSFLETLLSPTVMAQATHSRELDTNIEHASDHKALLDGMKTPRSRLGVVSNSIRTPGGRNLLSLNLGSTKKPSVEKSFAVFNDHDGSNNFDLNEPPKLKNFCIEEADDEGDEDYPPIETCSTYVSDKEQKALEMKECFSELFERCDVVLTDSPAQKASLKASQGDVETILEEAQILSDEDYPPVELASTKELDKDADLHEIIREMLESAEDVVLIDDYPPVHFEPYVPNPKFAADRARWQKQTPQEAFEEMMALIDSIGQSDDEDDDEEIEAY</sequence>
<evidence type="ECO:0000313" key="1">
    <source>
        <dbReference type="EMBL" id="CAD6199023.1"/>
    </source>
</evidence>
<comment type="caution">
    <text evidence="1">The sequence shown here is derived from an EMBL/GenBank/DDBJ whole genome shotgun (WGS) entry which is preliminary data.</text>
</comment>
<reference evidence="1" key="1">
    <citation type="submission" date="2020-10" db="EMBL/GenBank/DDBJ databases">
        <authorList>
            <person name="Kikuchi T."/>
        </authorList>
    </citation>
    <scope>NUCLEOTIDE SEQUENCE</scope>
    <source>
        <strain evidence="1">NKZ352</strain>
    </source>
</reference>